<feature type="region of interest" description="Disordered" evidence="7">
    <location>
        <begin position="1"/>
        <end position="122"/>
    </location>
</feature>
<feature type="compositionally biased region" description="Low complexity" evidence="7">
    <location>
        <begin position="12"/>
        <end position="22"/>
    </location>
</feature>
<gene>
    <name evidence="9" type="ORF">ASPWEDRAFT_69020</name>
</gene>
<evidence type="ECO:0000256" key="2">
    <source>
        <dbReference type="ARBA" id="ARBA00004123"/>
    </source>
</evidence>
<evidence type="ECO:0000313" key="9">
    <source>
        <dbReference type="EMBL" id="OJJ35714.1"/>
    </source>
</evidence>
<accession>A0A1L9RLD0</accession>
<dbReference type="Proteomes" id="UP000184383">
    <property type="component" value="Unassembled WGS sequence"/>
</dbReference>
<dbReference type="VEuPathDB" id="FungiDB:ASPWEDRAFT_69020"/>
<evidence type="ECO:0000256" key="4">
    <source>
        <dbReference type="ARBA" id="ARBA00023186"/>
    </source>
</evidence>
<comment type="function">
    <text evidence="1">Forms a chaperone-bound H2A.Z-H2B complex that acts as a source for SWR1 complex-dependent H2A to H2A.Z histone replacement in chromatin.</text>
</comment>
<keyword evidence="10" id="KW-1185">Reference proteome</keyword>
<proteinExistence type="inferred from homology"/>
<dbReference type="AlphaFoldDB" id="A0A1L9RLD0"/>
<reference evidence="10" key="1">
    <citation type="journal article" date="2017" name="Genome Biol.">
        <title>Comparative genomics reveals high biological diversity and specific adaptations in the industrially and medically important fungal genus Aspergillus.</title>
        <authorList>
            <person name="de Vries R.P."/>
            <person name="Riley R."/>
            <person name="Wiebenga A."/>
            <person name="Aguilar-Osorio G."/>
            <person name="Amillis S."/>
            <person name="Uchima C.A."/>
            <person name="Anderluh G."/>
            <person name="Asadollahi M."/>
            <person name="Askin M."/>
            <person name="Barry K."/>
            <person name="Battaglia E."/>
            <person name="Bayram O."/>
            <person name="Benocci T."/>
            <person name="Braus-Stromeyer S.A."/>
            <person name="Caldana C."/>
            <person name="Canovas D."/>
            <person name="Cerqueira G.C."/>
            <person name="Chen F."/>
            <person name="Chen W."/>
            <person name="Choi C."/>
            <person name="Clum A."/>
            <person name="Dos Santos R.A."/>
            <person name="Damasio A.R."/>
            <person name="Diallinas G."/>
            <person name="Emri T."/>
            <person name="Fekete E."/>
            <person name="Flipphi M."/>
            <person name="Freyberg S."/>
            <person name="Gallo A."/>
            <person name="Gournas C."/>
            <person name="Habgood R."/>
            <person name="Hainaut M."/>
            <person name="Harispe M.L."/>
            <person name="Henrissat B."/>
            <person name="Hilden K.S."/>
            <person name="Hope R."/>
            <person name="Hossain A."/>
            <person name="Karabika E."/>
            <person name="Karaffa L."/>
            <person name="Karanyi Z."/>
            <person name="Krasevec N."/>
            <person name="Kuo A."/>
            <person name="Kusch H."/>
            <person name="LaButti K."/>
            <person name="Lagendijk E.L."/>
            <person name="Lapidus A."/>
            <person name="Levasseur A."/>
            <person name="Lindquist E."/>
            <person name="Lipzen A."/>
            <person name="Logrieco A.F."/>
            <person name="MacCabe A."/>
            <person name="Maekelae M.R."/>
            <person name="Malavazi I."/>
            <person name="Melin P."/>
            <person name="Meyer V."/>
            <person name="Mielnichuk N."/>
            <person name="Miskei M."/>
            <person name="Molnar A.P."/>
            <person name="Mule G."/>
            <person name="Ngan C.Y."/>
            <person name="Orejas M."/>
            <person name="Orosz E."/>
            <person name="Ouedraogo J.P."/>
            <person name="Overkamp K.M."/>
            <person name="Park H.-S."/>
            <person name="Perrone G."/>
            <person name="Piumi F."/>
            <person name="Punt P.J."/>
            <person name="Ram A.F."/>
            <person name="Ramon A."/>
            <person name="Rauscher S."/>
            <person name="Record E."/>
            <person name="Riano-Pachon D.M."/>
            <person name="Robert V."/>
            <person name="Roehrig J."/>
            <person name="Ruller R."/>
            <person name="Salamov A."/>
            <person name="Salih N.S."/>
            <person name="Samson R.A."/>
            <person name="Sandor E."/>
            <person name="Sanguinetti M."/>
            <person name="Schuetze T."/>
            <person name="Sepcic K."/>
            <person name="Shelest E."/>
            <person name="Sherlock G."/>
            <person name="Sophianopoulou V."/>
            <person name="Squina F.M."/>
            <person name="Sun H."/>
            <person name="Susca A."/>
            <person name="Todd R.B."/>
            <person name="Tsang A."/>
            <person name="Unkles S.E."/>
            <person name="van de Wiele N."/>
            <person name="van Rossen-Uffink D."/>
            <person name="Oliveira J.V."/>
            <person name="Vesth T.C."/>
            <person name="Visser J."/>
            <person name="Yu J.-H."/>
            <person name="Zhou M."/>
            <person name="Andersen M.R."/>
            <person name="Archer D.B."/>
            <person name="Baker S.E."/>
            <person name="Benoit I."/>
            <person name="Brakhage A.A."/>
            <person name="Braus G.H."/>
            <person name="Fischer R."/>
            <person name="Frisvad J.C."/>
            <person name="Goldman G.H."/>
            <person name="Houbraken J."/>
            <person name="Oakley B."/>
            <person name="Pocsi I."/>
            <person name="Scazzocchio C."/>
            <person name="Seiboth B."/>
            <person name="vanKuyk P.A."/>
            <person name="Wortman J."/>
            <person name="Dyer P.S."/>
            <person name="Grigoriev I.V."/>
        </authorList>
    </citation>
    <scope>NUCLEOTIDE SEQUENCE [LARGE SCALE GENOMIC DNA]</scope>
    <source>
        <strain evidence="10">DTO 134E9</strain>
    </source>
</reference>
<feature type="compositionally biased region" description="Basic and acidic residues" evidence="7">
    <location>
        <begin position="23"/>
        <end position="38"/>
    </location>
</feature>
<evidence type="ECO:0000256" key="1">
    <source>
        <dbReference type="ARBA" id="ARBA00002212"/>
    </source>
</evidence>
<dbReference type="OrthoDB" id="4174291at2759"/>
<evidence type="ECO:0000256" key="7">
    <source>
        <dbReference type="SAM" id="MobiDB-lite"/>
    </source>
</evidence>
<comment type="subunit">
    <text evidence="6">Forms a heterotrimer with H2A.Z-H2B, stabilizing the association of the histone dimer. Also, with a lower affinity, forms a heterotrimer with H2A-H2B.</text>
</comment>
<evidence type="ECO:0000259" key="8">
    <source>
        <dbReference type="SMART" id="SM01082"/>
    </source>
</evidence>
<dbReference type="EMBL" id="KV878212">
    <property type="protein sequence ID" value="OJJ35714.1"/>
    <property type="molecule type" value="Genomic_DNA"/>
</dbReference>
<feature type="domain" description="Histone chaperone" evidence="8">
    <location>
        <begin position="61"/>
        <end position="98"/>
    </location>
</feature>
<evidence type="ECO:0000313" key="10">
    <source>
        <dbReference type="Proteomes" id="UP000184383"/>
    </source>
</evidence>
<dbReference type="STRING" id="1073089.A0A1L9RLD0"/>
<protein>
    <recommendedName>
        <fullName evidence="8">Histone chaperone domain-containing protein</fullName>
    </recommendedName>
</protein>
<dbReference type="InterPro" id="IPR019098">
    <property type="entry name" value="Histone_chaperone_domain_CHZ"/>
</dbReference>
<comment type="similarity">
    <text evidence="3">Belongs to the CHZ1 family.</text>
</comment>
<dbReference type="GeneID" id="63754857"/>
<feature type="compositionally biased region" description="Acidic residues" evidence="7">
    <location>
        <begin position="39"/>
        <end position="65"/>
    </location>
</feature>
<feature type="compositionally biased region" description="Polar residues" evidence="7">
    <location>
        <begin position="1"/>
        <end position="11"/>
    </location>
</feature>
<keyword evidence="5" id="KW-0539">Nucleus</keyword>
<evidence type="ECO:0000256" key="5">
    <source>
        <dbReference type="ARBA" id="ARBA00023242"/>
    </source>
</evidence>
<comment type="subcellular location">
    <subcellularLocation>
        <location evidence="2">Nucleus</location>
    </subcellularLocation>
</comment>
<feature type="compositionally biased region" description="Acidic residues" evidence="7">
    <location>
        <begin position="99"/>
        <end position="109"/>
    </location>
</feature>
<sequence>MGDNNQATTFGNNPAANAPDAAAFDKGKGKAIEPHDMSMDEDEESDESENENEEMAADDEDDDQGNLEPISANNIISGGRRTRGKNIDFQQAAEKLDEMSDDDDDDEDFQATNDNDKDQMRD</sequence>
<dbReference type="RefSeq" id="XP_040689390.1">
    <property type="nucleotide sequence ID" value="XM_040839009.1"/>
</dbReference>
<evidence type="ECO:0000256" key="3">
    <source>
        <dbReference type="ARBA" id="ARBA00008057"/>
    </source>
</evidence>
<dbReference type="SMART" id="SM01082">
    <property type="entry name" value="CHZ"/>
    <property type="match status" value="1"/>
</dbReference>
<evidence type="ECO:0000256" key="6">
    <source>
        <dbReference type="ARBA" id="ARBA00025877"/>
    </source>
</evidence>
<dbReference type="Pfam" id="PF09649">
    <property type="entry name" value="CHZ"/>
    <property type="match status" value="1"/>
</dbReference>
<dbReference type="GO" id="GO:0005634">
    <property type="term" value="C:nucleus"/>
    <property type="evidence" value="ECO:0007669"/>
    <property type="project" value="UniProtKB-SubCell"/>
</dbReference>
<organism evidence="9 10">
    <name type="scientific">Aspergillus wentii DTO 134E9</name>
    <dbReference type="NCBI Taxonomy" id="1073089"/>
    <lineage>
        <taxon>Eukaryota</taxon>
        <taxon>Fungi</taxon>
        <taxon>Dikarya</taxon>
        <taxon>Ascomycota</taxon>
        <taxon>Pezizomycotina</taxon>
        <taxon>Eurotiomycetes</taxon>
        <taxon>Eurotiomycetidae</taxon>
        <taxon>Eurotiales</taxon>
        <taxon>Aspergillaceae</taxon>
        <taxon>Aspergillus</taxon>
        <taxon>Aspergillus subgen. Cremei</taxon>
    </lineage>
</organism>
<name>A0A1L9RLD0_ASPWE</name>
<keyword evidence="4" id="KW-0143">Chaperone</keyword>